<sequence length="37" mass="4186">MINCPTVNVKTKNLTLCDLFSHVIFMLAPDSVYITDK</sequence>
<dbReference type="AlphaFoldDB" id="S5N403"/>
<dbReference type="KEGG" id="sbz:A464_4601"/>
<name>S5N403_SALBN</name>
<organism evidence="1 2">
    <name type="scientific">Salmonella bongori N268-08</name>
    <dbReference type="NCBI Taxonomy" id="1197719"/>
    <lineage>
        <taxon>Bacteria</taxon>
        <taxon>Pseudomonadati</taxon>
        <taxon>Pseudomonadota</taxon>
        <taxon>Gammaproteobacteria</taxon>
        <taxon>Enterobacterales</taxon>
        <taxon>Enterobacteriaceae</taxon>
        <taxon>Salmonella</taxon>
    </lineage>
</organism>
<evidence type="ECO:0000313" key="2">
    <source>
        <dbReference type="Proteomes" id="UP000015042"/>
    </source>
</evidence>
<proteinExistence type="predicted"/>
<dbReference type="PATRIC" id="fig|1197719.3.peg.4596"/>
<dbReference type="EMBL" id="CP006608">
    <property type="protein sequence ID" value="AGR61783.1"/>
    <property type="molecule type" value="Genomic_DNA"/>
</dbReference>
<reference evidence="1 2" key="1">
    <citation type="submission" date="2013-07" db="EMBL/GenBank/DDBJ databases">
        <title>Genome sequence of Salmonella bongori N268-08 - a rare clinical isolate.</title>
        <authorList>
            <person name="Marti R."/>
            <person name="Hagens S."/>
            <person name="Loessner M.J."/>
            <person name="Klumpp J."/>
        </authorList>
    </citation>
    <scope>NUCLEOTIDE SEQUENCE [LARGE SCALE GENOMIC DNA]</scope>
    <source>
        <strain evidence="1 2">N268-08</strain>
    </source>
</reference>
<dbReference type="Proteomes" id="UP000015042">
    <property type="component" value="Chromosome"/>
</dbReference>
<evidence type="ECO:0000313" key="1">
    <source>
        <dbReference type="EMBL" id="AGR61783.1"/>
    </source>
</evidence>
<gene>
    <name evidence="1" type="ORF">A464_4601</name>
</gene>
<accession>S5N403</accession>
<dbReference type="HOGENOM" id="CLU_3348330_0_0_6"/>
<protein>
    <submittedName>
        <fullName evidence="1">Uncharacterized protein</fullName>
    </submittedName>
</protein>